<feature type="transmembrane region" description="Helical" evidence="6">
    <location>
        <begin position="99"/>
        <end position="120"/>
    </location>
</feature>
<comment type="caution">
    <text evidence="8">The sequence shown here is derived from an EMBL/GenBank/DDBJ whole genome shotgun (WGS) entry which is preliminary data.</text>
</comment>
<keyword evidence="9" id="KW-1185">Reference proteome</keyword>
<feature type="transmembrane region" description="Helical" evidence="6">
    <location>
        <begin position="158"/>
        <end position="178"/>
    </location>
</feature>
<keyword evidence="2" id="KW-1003">Cell membrane</keyword>
<gene>
    <name evidence="8" type="ORF">JJQ60_10160</name>
</gene>
<dbReference type="Pfam" id="PF00892">
    <property type="entry name" value="EamA"/>
    <property type="match status" value="2"/>
</dbReference>
<dbReference type="InterPro" id="IPR037185">
    <property type="entry name" value="EmrE-like"/>
</dbReference>
<evidence type="ECO:0000256" key="5">
    <source>
        <dbReference type="ARBA" id="ARBA00023136"/>
    </source>
</evidence>
<reference evidence="8" key="1">
    <citation type="submission" date="2021-01" db="EMBL/GenBank/DDBJ databases">
        <authorList>
            <person name="Zhong Y.L."/>
        </authorList>
    </citation>
    <scope>NUCLEOTIDE SEQUENCE</scope>
    <source>
        <strain evidence="8">KCTC 23302</strain>
    </source>
</reference>
<feature type="transmembrane region" description="Helical" evidence="6">
    <location>
        <begin position="73"/>
        <end position="93"/>
    </location>
</feature>
<feature type="transmembrane region" description="Helical" evidence="6">
    <location>
        <begin position="252"/>
        <end position="271"/>
    </location>
</feature>
<keyword evidence="5 6" id="KW-0472">Membrane</keyword>
<feature type="transmembrane region" description="Helical" evidence="6">
    <location>
        <begin position="12"/>
        <end position="31"/>
    </location>
</feature>
<name>A0A936ZZ88_9FLAO</name>
<sequence>MNKKNIMSIYMQLFFAMAIAGSTIVISKLIVGKFPTFFGTTLTLIVAFIGITPAYIIKNKYQKVVPTKSEWKYLFAQAITGVVLFRMLSFYGLKMTSSIDAGIITSTTPAFIALIALFFLKERISKNMWIGIIFAMLGISMINVFSDMHNNDQLESQRVYGNLLIIFAVISEALFTIFRKKTQQIPAIHGSFHIIWIGLLFSVPFAFIDVDFTAVANYTMHDFLPIFYYGIFGSVISFFLWFNGVSKVSASIAGLFTGIMPVSAVILSFLLLDETIVWYHIVGIVLVLIGIFYGSKKKKI</sequence>
<feature type="domain" description="EamA" evidence="7">
    <location>
        <begin position="9"/>
        <end position="143"/>
    </location>
</feature>
<evidence type="ECO:0000313" key="8">
    <source>
        <dbReference type="EMBL" id="MBL0683881.1"/>
    </source>
</evidence>
<feature type="transmembrane region" description="Helical" evidence="6">
    <location>
        <begin position="37"/>
        <end position="57"/>
    </location>
</feature>
<evidence type="ECO:0000259" key="7">
    <source>
        <dbReference type="Pfam" id="PF00892"/>
    </source>
</evidence>
<feature type="transmembrane region" description="Helical" evidence="6">
    <location>
        <begin position="127"/>
        <end position="146"/>
    </location>
</feature>
<feature type="transmembrane region" description="Helical" evidence="6">
    <location>
        <begin position="190"/>
        <end position="207"/>
    </location>
</feature>
<dbReference type="GO" id="GO:0005886">
    <property type="term" value="C:plasma membrane"/>
    <property type="evidence" value="ECO:0007669"/>
    <property type="project" value="UniProtKB-SubCell"/>
</dbReference>
<organism evidence="8 9">
    <name type="scientific">Aquimarina mytili</name>
    <dbReference type="NCBI Taxonomy" id="874423"/>
    <lineage>
        <taxon>Bacteria</taxon>
        <taxon>Pseudomonadati</taxon>
        <taxon>Bacteroidota</taxon>
        <taxon>Flavobacteriia</taxon>
        <taxon>Flavobacteriales</taxon>
        <taxon>Flavobacteriaceae</taxon>
        <taxon>Aquimarina</taxon>
    </lineage>
</organism>
<protein>
    <submittedName>
        <fullName evidence="8">DMT family transporter</fullName>
    </submittedName>
</protein>
<dbReference type="PANTHER" id="PTHR32322">
    <property type="entry name" value="INNER MEMBRANE TRANSPORTER"/>
    <property type="match status" value="1"/>
</dbReference>
<accession>A0A936ZZ88</accession>
<dbReference type="SUPFAM" id="SSF103481">
    <property type="entry name" value="Multidrug resistance efflux transporter EmrE"/>
    <property type="match status" value="2"/>
</dbReference>
<evidence type="ECO:0000256" key="2">
    <source>
        <dbReference type="ARBA" id="ARBA00022475"/>
    </source>
</evidence>
<keyword evidence="3 6" id="KW-0812">Transmembrane</keyword>
<dbReference type="Gene3D" id="1.10.3730.20">
    <property type="match status" value="2"/>
</dbReference>
<feature type="domain" description="EamA" evidence="7">
    <location>
        <begin position="160"/>
        <end position="292"/>
    </location>
</feature>
<evidence type="ECO:0000256" key="6">
    <source>
        <dbReference type="SAM" id="Phobius"/>
    </source>
</evidence>
<evidence type="ECO:0000313" key="9">
    <source>
        <dbReference type="Proteomes" id="UP000651057"/>
    </source>
</evidence>
<keyword evidence="4 6" id="KW-1133">Transmembrane helix</keyword>
<feature type="transmembrane region" description="Helical" evidence="6">
    <location>
        <begin position="277"/>
        <end position="295"/>
    </location>
</feature>
<dbReference type="Proteomes" id="UP000651057">
    <property type="component" value="Unassembled WGS sequence"/>
</dbReference>
<comment type="subcellular location">
    <subcellularLocation>
        <location evidence="1">Cell membrane</location>
        <topology evidence="1">Multi-pass membrane protein</topology>
    </subcellularLocation>
</comment>
<dbReference type="PANTHER" id="PTHR32322:SF18">
    <property type="entry name" value="S-ADENOSYLMETHIONINE_S-ADENOSYLHOMOCYSTEINE TRANSPORTER"/>
    <property type="match status" value="1"/>
</dbReference>
<evidence type="ECO:0000256" key="3">
    <source>
        <dbReference type="ARBA" id="ARBA00022692"/>
    </source>
</evidence>
<evidence type="ECO:0000256" key="1">
    <source>
        <dbReference type="ARBA" id="ARBA00004651"/>
    </source>
</evidence>
<dbReference type="AlphaFoldDB" id="A0A936ZZ88"/>
<evidence type="ECO:0000256" key="4">
    <source>
        <dbReference type="ARBA" id="ARBA00022989"/>
    </source>
</evidence>
<feature type="transmembrane region" description="Helical" evidence="6">
    <location>
        <begin position="227"/>
        <end position="245"/>
    </location>
</feature>
<dbReference type="InterPro" id="IPR000620">
    <property type="entry name" value="EamA_dom"/>
</dbReference>
<proteinExistence type="predicted"/>
<dbReference type="EMBL" id="JAERQJ010000003">
    <property type="protein sequence ID" value="MBL0683881.1"/>
    <property type="molecule type" value="Genomic_DNA"/>
</dbReference>
<dbReference type="InterPro" id="IPR050638">
    <property type="entry name" value="AA-Vitamin_Transporters"/>
</dbReference>
<dbReference type="RefSeq" id="WP_201919287.1">
    <property type="nucleotide sequence ID" value="NZ_BAABAX010000005.1"/>
</dbReference>